<name>A0A9P8LJ39_9PEZI</name>
<dbReference type="Gene3D" id="1.25.10.10">
    <property type="entry name" value="Leucine-rich Repeat Variant"/>
    <property type="match status" value="2"/>
</dbReference>
<organism evidence="3 4">
    <name type="scientific">Trichoglossum hirsutum</name>
    <dbReference type="NCBI Taxonomy" id="265104"/>
    <lineage>
        <taxon>Eukaryota</taxon>
        <taxon>Fungi</taxon>
        <taxon>Dikarya</taxon>
        <taxon>Ascomycota</taxon>
        <taxon>Pezizomycotina</taxon>
        <taxon>Geoglossomycetes</taxon>
        <taxon>Geoglossales</taxon>
        <taxon>Geoglossaceae</taxon>
        <taxon>Trichoglossum</taxon>
    </lineage>
</organism>
<protein>
    <recommendedName>
        <fullName evidence="2">NACHT domain-containing protein</fullName>
    </recommendedName>
</protein>
<dbReference type="AlphaFoldDB" id="A0A9P8LJ39"/>
<feature type="non-terminal residue" evidence="3">
    <location>
        <position position="1131"/>
    </location>
</feature>
<feature type="compositionally biased region" description="Basic and acidic residues" evidence="1">
    <location>
        <begin position="1"/>
        <end position="10"/>
    </location>
</feature>
<comment type="caution">
    <text evidence="3">The sequence shown here is derived from an EMBL/GenBank/DDBJ whole genome shotgun (WGS) entry which is preliminary data.</text>
</comment>
<dbReference type="InterPro" id="IPR055496">
    <property type="entry name" value="DUF7068"/>
</dbReference>
<dbReference type="SMART" id="SM00567">
    <property type="entry name" value="EZ_HEAT"/>
    <property type="match status" value="4"/>
</dbReference>
<gene>
    <name evidence="3" type="ORF">GP486_000333</name>
</gene>
<keyword evidence="4" id="KW-1185">Reference proteome</keyword>
<dbReference type="InterPro" id="IPR027417">
    <property type="entry name" value="P-loop_NTPase"/>
</dbReference>
<dbReference type="Gene3D" id="3.40.50.300">
    <property type="entry name" value="P-loop containing nucleotide triphosphate hydrolases"/>
    <property type="match status" value="1"/>
</dbReference>
<dbReference type="InterPro" id="IPR016024">
    <property type="entry name" value="ARM-type_fold"/>
</dbReference>
<reference evidence="3" key="1">
    <citation type="submission" date="2021-03" db="EMBL/GenBank/DDBJ databases">
        <title>Comparative genomics and phylogenomic investigation of the class Geoglossomycetes provide insights into ecological specialization and systematics.</title>
        <authorList>
            <person name="Melie T."/>
            <person name="Pirro S."/>
            <person name="Miller A.N."/>
            <person name="Quandt A."/>
        </authorList>
    </citation>
    <scope>NUCLEOTIDE SEQUENCE</scope>
    <source>
        <strain evidence="3">CAQ_001_2017</strain>
    </source>
</reference>
<dbReference type="Pfam" id="PF13646">
    <property type="entry name" value="HEAT_2"/>
    <property type="match status" value="1"/>
</dbReference>
<dbReference type="PANTHER" id="PTHR46312:SF2">
    <property type="entry name" value="NUCLEOTIDE-BINDING OLIGOMERIZATION DOMAIN-CONTAINING PROTEIN 2-LIKE"/>
    <property type="match status" value="1"/>
</dbReference>
<evidence type="ECO:0000256" key="1">
    <source>
        <dbReference type="SAM" id="MobiDB-lite"/>
    </source>
</evidence>
<evidence type="ECO:0000313" key="3">
    <source>
        <dbReference type="EMBL" id="KAH0566258.1"/>
    </source>
</evidence>
<dbReference type="PANTHER" id="PTHR46312">
    <property type="entry name" value="NACHT DOMAIN-CONTAINING PROTEIN"/>
    <property type="match status" value="1"/>
</dbReference>
<dbReference type="Pfam" id="PF23238">
    <property type="entry name" value="DUF7068"/>
    <property type="match status" value="1"/>
</dbReference>
<feature type="region of interest" description="Disordered" evidence="1">
    <location>
        <begin position="1"/>
        <end position="33"/>
    </location>
</feature>
<dbReference type="SUPFAM" id="SSF52540">
    <property type="entry name" value="P-loop containing nucleoside triphosphate hydrolases"/>
    <property type="match status" value="1"/>
</dbReference>
<dbReference type="EMBL" id="JAGHQM010000020">
    <property type="protein sequence ID" value="KAH0566258.1"/>
    <property type="molecule type" value="Genomic_DNA"/>
</dbReference>
<dbReference type="InterPro" id="IPR004155">
    <property type="entry name" value="PBS_lyase_HEAT"/>
</dbReference>
<feature type="domain" description="NACHT" evidence="2">
    <location>
        <begin position="467"/>
        <end position="594"/>
    </location>
</feature>
<dbReference type="PROSITE" id="PS50837">
    <property type="entry name" value="NACHT"/>
    <property type="match status" value="1"/>
</dbReference>
<dbReference type="InterPro" id="IPR007111">
    <property type="entry name" value="NACHT_NTPase"/>
</dbReference>
<sequence>MERSSRRGESPRTVAASQSKETPQHTTYTGTATSAQIAQSSASTYDMANDNKYTELIFKGILELLRGLNLFQENRSIFLVYAHDKADSKVARNLIRWLSYLRSNLLSDRSSGYDPAIPSTPEDENFHRDILPSQLCLLPPEGSVHSFENVILCGSQLLGEYIRSDCYDGASDMPYTQAIQHAYQKTLETCSPAIIHKAIREVVDRYSGKEGKGFHHVLTELAFLHIRAGKESHGIIPFLLNGSYEDCFPEWVKPTRIRVELDPMGGEGGLHGKFFRLLSLLLNDTERKRDIQAIQDCYNECIRKLRDSHTPLEESEVLKIAHNEYLEIQRKLLDDRERTLKDKDAILRADDFYRILINIINPQVTLETLQSTLKSNVSPRLSIQRISGQLLPMGQCYVNLAVVEHPKLHQENQESHDGAEKEPEKPQDRFHRLPSFEAVNANQQVLVSLQDLFEPRKLSDGSTRAPKRILIWGRAGVGKTTLSKKIVYEFMQDGVGKMWSGQFNWVLRVPLRKLKLKSVDSLTDFIYHEYFHSESKDHAFAKTLNEHIQGPDKFKTLFILDGLDEIRGWEADESKGSFLKNLLNQPTVIITSRPIGVDLTTIDPMDLELETIGFSQENVWTYLEHKDIMQSEEAVADIKQFIKSNPFVQEMVNVPIQLDAFCYSWDEIKQMRQVHNTSTVTTLYQAMIHKLWRKDILRLEKQDHGIALTAEIVNALRHPRRLEQAIRPENDFLGALAFDGLKENQIEFNNSEIDNIIRQLEAYGMQLPLTLESNLTKLSFLHTDDHDLAGNQRSYHFMHLTFQEFFAAQWLVKQLTTGQSWVKDCVRQHKYNPRYEIVWQFMAGLLPGDGALDSFFGWLGQEPHDLLGIQHQYLIMRCLNESQDRLKPERRNTLELDLCEWLEFELENTYSSSLSSQVAFPETLLLQRLKEKSKQAGIFRILNQRPVLFAEAIKSLIDLLKDTDSYVRGRAAGALGQQSNLPIQAIEGLIGRLKDTDSHVRVRAAQALGRQSSLPGEATKGLVDLLKDTEKDVQDQAALALGRQPDLPTEAIKSLTDLLKDTERYVRRQAAQTLGRQSNLPIEAIKSLVDLLKDREWYVRRQAALALGRQSNLPVPAIEDLVGLLKDTEAD</sequence>
<accession>A0A9P8LJ39</accession>
<dbReference type="SUPFAM" id="SSF48371">
    <property type="entry name" value="ARM repeat"/>
    <property type="match status" value="1"/>
</dbReference>
<dbReference type="InterPro" id="IPR011989">
    <property type="entry name" value="ARM-like"/>
</dbReference>
<dbReference type="InterPro" id="IPR003593">
    <property type="entry name" value="AAA+_ATPase"/>
</dbReference>
<proteinExistence type="predicted"/>
<evidence type="ECO:0000259" key="2">
    <source>
        <dbReference type="PROSITE" id="PS50837"/>
    </source>
</evidence>
<feature type="compositionally biased region" description="Polar residues" evidence="1">
    <location>
        <begin position="15"/>
        <end position="28"/>
    </location>
</feature>
<dbReference type="Pfam" id="PF05729">
    <property type="entry name" value="NACHT"/>
    <property type="match status" value="1"/>
</dbReference>
<dbReference type="SMART" id="SM00382">
    <property type="entry name" value="AAA"/>
    <property type="match status" value="1"/>
</dbReference>
<evidence type="ECO:0000313" key="4">
    <source>
        <dbReference type="Proteomes" id="UP000750711"/>
    </source>
</evidence>
<dbReference type="Proteomes" id="UP000750711">
    <property type="component" value="Unassembled WGS sequence"/>
</dbReference>